<evidence type="ECO:0000256" key="2">
    <source>
        <dbReference type="ARBA" id="ARBA00023054"/>
    </source>
</evidence>
<keyword evidence="8" id="KW-1185">Reference proteome</keyword>
<accession>A0A250WX24</accession>
<gene>
    <name evidence="7" type="ORF">CEUSTIGMA_g2837.t1</name>
</gene>
<dbReference type="Proteomes" id="UP000232323">
    <property type="component" value="Unassembled WGS sequence"/>
</dbReference>
<dbReference type="InterPro" id="IPR025254">
    <property type="entry name" value="CCDC113/CCDC96_CC"/>
</dbReference>
<dbReference type="PANTHER" id="PTHR15654">
    <property type="entry name" value="COILED-COIL DOMAIN-CONTAINING PROTEIN 113-RELATED"/>
    <property type="match status" value="1"/>
</dbReference>
<evidence type="ECO:0000256" key="3">
    <source>
        <dbReference type="ARBA" id="ARBA00023273"/>
    </source>
</evidence>
<evidence type="ECO:0000256" key="4">
    <source>
        <dbReference type="SAM" id="Coils"/>
    </source>
</evidence>
<sequence>MSEVEADTQNNEEDSRQEQQLDGGESPMMEHDTVGPEDDVVEEGGDERQPDGDGEGYQGEDDGREEDDNEELGDYGEEGDEEGQSGEKDSGEGTSALNSPYDAPKEDIDDDMPYPNRLAMLSAGRSASASSKTSGPSSAVINLRGSRPNSAAIAQEIEGFEDDFMERVEEEEERDYPEYAEEYEEEELGPTVEELVERGQQEQMRLQELNEMLQKRARLVLDHRNKGRPPANRDLSMLDGVVTRYRSALKIWVDTLEERDRVEAHYQTTIFDMKSMLEDRIKRADDISKAYKHFKLEVAKSAEHSKTGRPISDRLLMHLEQEDQDKEEEVQRVRLKNIHLNNQLKRIEQTLKQKEELAEGLHLIDFEQLKIENQSLNEKIEERNEELLKLRKKTTTTVQILTHVREKLQFVEKENESLAEQVEQYDQGLVEKRDNLGKIKAARDAYRQKGRKIKQVSVYITNPSLLDDIDVQKEKRDNLNSEIESLKQEYANLASTIEKNNSKIVTMTEEMAASGVPNVMRALQTVKASKTAA</sequence>
<dbReference type="Pfam" id="PF13870">
    <property type="entry name" value="CCDC113_CCDC96_CC"/>
    <property type="match status" value="1"/>
</dbReference>
<keyword evidence="2 4" id="KW-0175">Coiled coil</keyword>
<dbReference type="EMBL" id="BEGY01000012">
    <property type="protein sequence ID" value="GAX75393.1"/>
    <property type="molecule type" value="Genomic_DNA"/>
</dbReference>
<dbReference type="PANTHER" id="PTHR15654:SF1">
    <property type="entry name" value="COILED-COIL DOMAIN-CONTAINING PROTEIN 96"/>
    <property type="match status" value="1"/>
</dbReference>
<feature type="coiled-coil region" evidence="4">
    <location>
        <begin position="316"/>
        <end position="428"/>
    </location>
</feature>
<evidence type="ECO:0000256" key="5">
    <source>
        <dbReference type="SAM" id="MobiDB-lite"/>
    </source>
</evidence>
<feature type="coiled-coil region" evidence="4">
    <location>
        <begin position="469"/>
        <end position="503"/>
    </location>
</feature>
<feature type="compositionally biased region" description="Acidic residues" evidence="5">
    <location>
        <begin position="35"/>
        <end position="45"/>
    </location>
</feature>
<comment type="subcellular location">
    <subcellularLocation>
        <location evidence="1">Cell projection</location>
        <location evidence="1">Cilium</location>
    </subcellularLocation>
</comment>
<dbReference type="OrthoDB" id="10254794at2759"/>
<dbReference type="AlphaFoldDB" id="A0A250WX24"/>
<dbReference type="GO" id="GO:0060271">
    <property type="term" value="P:cilium assembly"/>
    <property type="evidence" value="ECO:0007669"/>
    <property type="project" value="TreeGrafter"/>
</dbReference>
<feature type="region of interest" description="Disordered" evidence="5">
    <location>
        <begin position="1"/>
        <end position="148"/>
    </location>
</feature>
<organism evidence="7 8">
    <name type="scientific">Chlamydomonas eustigma</name>
    <dbReference type="NCBI Taxonomy" id="1157962"/>
    <lineage>
        <taxon>Eukaryota</taxon>
        <taxon>Viridiplantae</taxon>
        <taxon>Chlorophyta</taxon>
        <taxon>core chlorophytes</taxon>
        <taxon>Chlorophyceae</taxon>
        <taxon>CS clade</taxon>
        <taxon>Chlamydomonadales</taxon>
        <taxon>Chlamydomonadaceae</taxon>
        <taxon>Chlamydomonas</taxon>
    </lineage>
</organism>
<feature type="compositionally biased region" description="Acidic residues" evidence="5">
    <location>
        <begin position="1"/>
        <end position="12"/>
    </location>
</feature>
<keyword evidence="3" id="KW-0966">Cell projection</keyword>
<name>A0A250WX24_9CHLO</name>
<protein>
    <recommendedName>
        <fullName evidence="6">CCDC113/CCDC96 coiled-coil domain-containing protein</fullName>
    </recommendedName>
</protein>
<reference evidence="7 8" key="1">
    <citation type="submission" date="2017-08" db="EMBL/GenBank/DDBJ databases">
        <title>Acidophilic green algal genome provides insights into adaptation to an acidic environment.</title>
        <authorList>
            <person name="Hirooka S."/>
            <person name="Hirose Y."/>
            <person name="Kanesaki Y."/>
            <person name="Higuchi S."/>
            <person name="Fujiwara T."/>
            <person name="Onuma R."/>
            <person name="Era A."/>
            <person name="Ohbayashi R."/>
            <person name="Uzuka A."/>
            <person name="Nozaki H."/>
            <person name="Yoshikawa H."/>
            <person name="Miyagishima S.Y."/>
        </authorList>
    </citation>
    <scope>NUCLEOTIDE SEQUENCE [LARGE SCALE GENOMIC DNA]</scope>
    <source>
        <strain evidence="7 8">NIES-2499</strain>
    </source>
</reference>
<evidence type="ECO:0000313" key="7">
    <source>
        <dbReference type="EMBL" id="GAX75393.1"/>
    </source>
</evidence>
<dbReference type="STRING" id="1157962.A0A250WX24"/>
<comment type="caution">
    <text evidence="7">The sequence shown here is derived from an EMBL/GenBank/DDBJ whole genome shotgun (WGS) entry which is preliminary data.</text>
</comment>
<dbReference type="InterPro" id="IPR051885">
    <property type="entry name" value="CC_CF"/>
</dbReference>
<feature type="compositionally biased region" description="Low complexity" evidence="5">
    <location>
        <begin position="122"/>
        <end position="139"/>
    </location>
</feature>
<evidence type="ECO:0000313" key="8">
    <source>
        <dbReference type="Proteomes" id="UP000232323"/>
    </source>
</evidence>
<proteinExistence type="predicted"/>
<evidence type="ECO:0000259" key="6">
    <source>
        <dbReference type="Pfam" id="PF13870"/>
    </source>
</evidence>
<dbReference type="GO" id="GO:0005930">
    <property type="term" value="C:axoneme"/>
    <property type="evidence" value="ECO:0007669"/>
    <property type="project" value="TreeGrafter"/>
</dbReference>
<feature type="domain" description="CCDC113/CCDC96 coiled-coil" evidence="6">
    <location>
        <begin position="325"/>
        <end position="498"/>
    </location>
</feature>
<evidence type="ECO:0000256" key="1">
    <source>
        <dbReference type="ARBA" id="ARBA00004138"/>
    </source>
</evidence>
<dbReference type="GO" id="GO:0036064">
    <property type="term" value="C:ciliary basal body"/>
    <property type="evidence" value="ECO:0007669"/>
    <property type="project" value="TreeGrafter"/>
</dbReference>
<feature type="compositionally biased region" description="Acidic residues" evidence="5">
    <location>
        <begin position="52"/>
        <end position="84"/>
    </location>
</feature>